<dbReference type="EMBL" id="UGHX01000001">
    <property type="protein sequence ID" value="STP11844.1"/>
    <property type="molecule type" value="Genomic_DNA"/>
</dbReference>
<evidence type="ECO:0000256" key="8">
    <source>
        <dbReference type="ARBA" id="ARBA00022884"/>
    </source>
</evidence>
<dbReference type="Pfam" id="PF17770">
    <property type="entry name" value="RNase_J_C"/>
    <property type="match status" value="1"/>
</dbReference>
<evidence type="ECO:0000256" key="7">
    <source>
        <dbReference type="ARBA" id="ARBA00022839"/>
    </source>
</evidence>
<dbReference type="InterPro" id="IPR001587">
    <property type="entry name" value="RNase_J_CS"/>
</dbReference>
<evidence type="ECO:0000256" key="9">
    <source>
        <dbReference type="HAMAP-Rule" id="MF_01491"/>
    </source>
</evidence>
<keyword evidence="9" id="KW-0698">rRNA processing</keyword>
<gene>
    <name evidence="12" type="primary">rnjA</name>
    <name evidence="9" type="synonym">rnj</name>
    <name evidence="12" type="ORF">NCTC12219_01743</name>
</gene>
<evidence type="ECO:0000313" key="12">
    <source>
        <dbReference type="EMBL" id="STP11844.1"/>
    </source>
</evidence>
<keyword evidence="8 9" id="KW-0694">RNA-binding</keyword>
<dbReference type="RefSeq" id="WP_115722331.1">
    <property type="nucleotide sequence ID" value="NZ_AP025196.1"/>
</dbReference>
<dbReference type="Pfam" id="PF00753">
    <property type="entry name" value="Lactamase_B"/>
    <property type="match status" value="1"/>
</dbReference>
<organism evidence="12 13">
    <name type="scientific">Helicobacter cinaedi</name>
    <dbReference type="NCBI Taxonomy" id="213"/>
    <lineage>
        <taxon>Bacteria</taxon>
        <taxon>Pseudomonadati</taxon>
        <taxon>Campylobacterota</taxon>
        <taxon>Epsilonproteobacteria</taxon>
        <taxon>Campylobacterales</taxon>
        <taxon>Helicobacteraceae</taxon>
        <taxon>Helicobacter</taxon>
    </lineage>
</organism>
<comment type="subcellular location">
    <subcellularLocation>
        <location evidence="9">Cytoplasm</location>
    </subcellularLocation>
</comment>
<evidence type="ECO:0000256" key="10">
    <source>
        <dbReference type="SAM" id="MobiDB-lite"/>
    </source>
</evidence>
<dbReference type="SMART" id="SM00849">
    <property type="entry name" value="Lactamase_B"/>
    <property type="match status" value="1"/>
</dbReference>
<dbReference type="InterPro" id="IPR004613">
    <property type="entry name" value="RNase_J"/>
</dbReference>
<reference evidence="12 13" key="1">
    <citation type="submission" date="2018-06" db="EMBL/GenBank/DDBJ databases">
        <authorList>
            <consortium name="Pathogen Informatics"/>
            <person name="Doyle S."/>
        </authorList>
    </citation>
    <scope>NUCLEOTIDE SEQUENCE [LARGE SCALE GENOMIC DNA]</scope>
    <source>
        <strain evidence="12 13">NCTC12219</strain>
    </source>
</reference>
<dbReference type="CDD" id="cd07714">
    <property type="entry name" value="RNaseJ_MBL-fold"/>
    <property type="match status" value="1"/>
</dbReference>
<dbReference type="GO" id="GO:0004534">
    <property type="term" value="F:5'-3' RNA exonuclease activity"/>
    <property type="evidence" value="ECO:0007669"/>
    <property type="project" value="UniProtKB-UniRule"/>
</dbReference>
<dbReference type="Pfam" id="PF22505">
    <property type="entry name" value="RNase_J_b_CASP"/>
    <property type="match status" value="1"/>
</dbReference>
<comment type="function">
    <text evidence="9">An RNase that has 5'-3' exonuclease and possibly endonuclease activity. Involved in maturation of rRNA and in some organisms also mRNA maturation and/or decay.</text>
</comment>
<evidence type="ECO:0000256" key="1">
    <source>
        <dbReference type="ARBA" id="ARBA00022490"/>
    </source>
</evidence>
<dbReference type="GO" id="GO:0006364">
    <property type="term" value="P:rRNA processing"/>
    <property type="evidence" value="ECO:0007669"/>
    <property type="project" value="UniProtKB-UniRule"/>
</dbReference>
<feature type="binding site" evidence="9">
    <location>
        <begin position="524"/>
        <end position="528"/>
    </location>
    <ligand>
        <name>substrate</name>
    </ligand>
</feature>
<evidence type="ECO:0000259" key="11">
    <source>
        <dbReference type="SMART" id="SM00849"/>
    </source>
</evidence>
<keyword evidence="6" id="KW-0862">Zinc</keyword>
<dbReference type="GO" id="GO:0005737">
    <property type="term" value="C:cytoplasm"/>
    <property type="evidence" value="ECO:0007669"/>
    <property type="project" value="UniProtKB-SubCell"/>
</dbReference>
<comment type="similarity">
    <text evidence="9">Belongs to the metallo-beta-lactamase superfamily. RNA-metabolizing metallo-beta-lactamase-like family. Bacterial RNase J subfamily.</text>
</comment>
<dbReference type="HAMAP" id="MF_01491">
    <property type="entry name" value="RNase_J_bact"/>
    <property type="match status" value="1"/>
</dbReference>
<dbReference type="GO" id="GO:0003723">
    <property type="term" value="F:RNA binding"/>
    <property type="evidence" value="ECO:0007669"/>
    <property type="project" value="UniProtKB-UniRule"/>
</dbReference>
<dbReference type="Pfam" id="PF07521">
    <property type="entry name" value="RMMBL"/>
    <property type="match status" value="1"/>
</dbReference>
<evidence type="ECO:0000256" key="6">
    <source>
        <dbReference type="ARBA" id="ARBA00022833"/>
    </source>
</evidence>
<dbReference type="InterPro" id="IPR042173">
    <property type="entry name" value="RNase_J_2"/>
</dbReference>
<keyword evidence="2 9" id="KW-0540">Nuclease</keyword>
<keyword evidence="1 9" id="KW-0963">Cytoplasm</keyword>
<accession>A0A377JVH7</accession>
<dbReference type="InterPro" id="IPR001279">
    <property type="entry name" value="Metallo-B-lactamas"/>
</dbReference>
<dbReference type="InterPro" id="IPR011108">
    <property type="entry name" value="RMMBL"/>
</dbReference>
<proteinExistence type="inferred from homology"/>
<dbReference type="PANTHER" id="PTHR43694">
    <property type="entry name" value="RIBONUCLEASE J"/>
    <property type="match status" value="1"/>
</dbReference>
<dbReference type="Proteomes" id="UP000255103">
    <property type="component" value="Unassembled WGS sequence"/>
</dbReference>
<evidence type="ECO:0000256" key="2">
    <source>
        <dbReference type="ARBA" id="ARBA00022722"/>
    </source>
</evidence>
<evidence type="ECO:0000313" key="13">
    <source>
        <dbReference type="Proteomes" id="UP000255103"/>
    </source>
</evidence>
<dbReference type="InterPro" id="IPR055132">
    <property type="entry name" value="RNase_J_b_CASP"/>
</dbReference>
<feature type="compositionally biased region" description="Basic and acidic residues" evidence="10">
    <location>
        <begin position="28"/>
        <end position="39"/>
    </location>
</feature>
<keyword evidence="5 9" id="KW-0378">Hydrolase</keyword>
<evidence type="ECO:0000256" key="3">
    <source>
        <dbReference type="ARBA" id="ARBA00022723"/>
    </source>
</evidence>
<sequence>MEDKKMQEKETMEKKTPEQSSQVSRFSKFTDRFKKKSPEEQANDMTSDSTESSQNQAKNFHNRFKQRDSKNYANTQGNAQTDTQSNANQGQKNFEKRRWQGKNPHAQHNKAQNDESINGIREVRDVNEKGNLGLHKDLKRGVEANEKIQRQSLNAHNKLNLNTKASVRITPLGGLGEIGGNITVIETQDSAIVIDVGMSFPNEDMHGVDILVPDFSYLFAIKDKIAAVIITHAHEDHIGAVPYLFKLLQFPIYGTPLPLGMIGSKFDEHGLKKFRSFFKIVEKRKPIKIGAFEVEWINITHSIIDASALAIRTEAGVIIHTGDFKIDHTPVDNLPTDLHRLAHYGEEGVMLLLSDSTNSHRSGVTPSEASVGPTFETLFKQAQGRVIMSTFSSNIHRVYQAITHGLKYNRKVAVIGRSMEKNLELARELGYIDLPQNIFIEAHEVEKYPDEEVLIVTTGSQGETMSALYRMATDEHRHIKIKPSDMVIISAKAIPGNEGSVSTVLNFLMKAGAKVAYQDFSEIHVSGHAAQEEQKLMLRLVKPKFFLPVHGEYNHIARHKQTAIACGVMEKNILLMEDGDQIEVNPNYMKKVRSVKNGKTYIDNQINRQIENDVVLDRQALASDGIVIISAKISKDRKILETKITSYGLVADKEDKGFEKEMNDTLEFVVKNFKADGFNAKNLENEVHNTFKRHIFKKVKKYPTIVPMIYVV</sequence>
<dbReference type="SUPFAM" id="SSF56281">
    <property type="entry name" value="Metallo-hydrolase/oxidoreductase"/>
    <property type="match status" value="1"/>
</dbReference>
<dbReference type="Gene3D" id="3.40.50.10710">
    <property type="entry name" value="Metallo-hydrolase/oxidoreductase"/>
    <property type="match status" value="1"/>
</dbReference>
<feature type="compositionally biased region" description="Polar residues" evidence="10">
    <location>
        <begin position="43"/>
        <end position="58"/>
    </location>
</feature>
<dbReference type="Gene3D" id="3.10.20.580">
    <property type="match status" value="1"/>
</dbReference>
<feature type="domain" description="Metallo-beta-lactamase" evidence="11">
    <location>
        <begin position="179"/>
        <end position="375"/>
    </location>
</feature>
<dbReference type="InterPro" id="IPR036866">
    <property type="entry name" value="RibonucZ/Hydroxyglut_hydro"/>
</dbReference>
<dbReference type="PANTHER" id="PTHR43694:SF1">
    <property type="entry name" value="RIBONUCLEASE J"/>
    <property type="match status" value="1"/>
</dbReference>
<dbReference type="InterPro" id="IPR030854">
    <property type="entry name" value="RNase_J_bac"/>
</dbReference>
<keyword evidence="4 9" id="KW-0255">Endonuclease</keyword>
<dbReference type="NCBIfam" id="TIGR00649">
    <property type="entry name" value="MG423"/>
    <property type="match status" value="1"/>
</dbReference>
<dbReference type="Gene3D" id="3.60.15.10">
    <property type="entry name" value="Ribonuclease Z/Hydroxyacylglutathione hydrolase-like"/>
    <property type="match status" value="1"/>
</dbReference>
<dbReference type="GO" id="GO:0008270">
    <property type="term" value="F:zinc ion binding"/>
    <property type="evidence" value="ECO:0007669"/>
    <property type="project" value="InterPro"/>
</dbReference>
<feature type="region of interest" description="Disordered" evidence="10">
    <location>
        <begin position="1"/>
        <end position="58"/>
    </location>
</feature>
<dbReference type="AlphaFoldDB" id="A0A377JVH7"/>
<feature type="region of interest" description="Disordered" evidence="10">
    <location>
        <begin position="73"/>
        <end position="115"/>
    </location>
</feature>
<protein>
    <recommendedName>
        <fullName evidence="9">Ribonuclease J</fullName>
        <shortName evidence="9">RNase J</shortName>
        <ecNumber evidence="9">3.1.-.-</ecNumber>
    </recommendedName>
</protein>
<dbReference type="GO" id="GO:0004521">
    <property type="term" value="F:RNA endonuclease activity"/>
    <property type="evidence" value="ECO:0007669"/>
    <property type="project" value="UniProtKB-UniRule"/>
</dbReference>
<keyword evidence="7 9" id="KW-0269">Exonuclease</keyword>
<dbReference type="EC" id="3.1.-.-" evidence="9"/>
<name>A0A377JVH7_9HELI</name>
<feature type="compositionally biased region" description="Basic and acidic residues" evidence="10">
    <location>
        <begin position="1"/>
        <end position="17"/>
    </location>
</feature>
<evidence type="ECO:0000256" key="4">
    <source>
        <dbReference type="ARBA" id="ARBA00022759"/>
    </source>
</evidence>
<feature type="compositionally biased region" description="Polar residues" evidence="10">
    <location>
        <begin position="73"/>
        <end position="92"/>
    </location>
</feature>
<dbReference type="InterPro" id="IPR041636">
    <property type="entry name" value="RNase_J_C"/>
</dbReference>
<dbReference type="PROSITE" id="PS01292">
    <property type="entry name" value="UPF0036"/>
    <property type="match status" value="1"/>
</dbReference>
<evidence type="ECO:0000256" key="5">
    <source>
        <dbReference type="ARBA" id="ARBA00022801"/>
    </source>
</evidence>
<comment type="subunit">
    <text evidence="9">Homodimer, may be a subunit of the RNA degradosome.</text>
</comment>
<keyword evidence="3" id="KW-0479">Metal-binding</keyword>